<evidence type="ECO:0000256" key="3">
    <source>
        <dbReference type="ARBA" id="ARBA00022525"/>
    </source>
</evidence>
<dbReference type="GO" id="GO:0035805">
    <property type="term" value="C:egg coat"/>
    <property type="evidence" value="ECO:0007669"/>
    <property type="project" value="UniProtKB-SubCell"/>
</dbReference>
<accession>A0A5N5PZM7</accession>
<dbReference type="EMBL" id="VFJC01000003">
    <property type="protein sequence ID" value="KAB5584571.1"/>
    <property type="molecule type" value="Genomic_DNA"/>
</dbReference>
<keyword evidence="11" id="KW-0278">Fertilization</keyword>
<reference evidence="22 23" key="1">
    <citation type="submission" date="2019-06" db="EMBL/GenBank/DDBJ databases">
        <title>A chromosome-scale genome assembly of the striped catfish, Pangasianodon hypophthalmus.</title>
        <authorList>
            <person name="Wen M."/>
            <person name="Zahm M."/>
            <person name="Roques C."/>
            <person name="Cabau C."/>
            <person name="Klopp C."/>
            <person name="Donnadieu C."/>
            <person name="Jouanno E."/>
            <person name="Avarre J.-C."/>
            <person name="Campet M."/>
            <person name="Ha T.T.T."/>
            <person name="Dugue R."/>
            <person name="Lampietro C."/>
            <person name="Louis A."/>
            <person name="Herpin A."/>
            <person name="Echchiki A."/>
            <person name="Berthelot C."/>
            <person name="Parey E."/>
            <person name="Roest-Crollius H."/>
            <person name="Braasch I."/>
            <person name="Postlethwait J."/>
            <person name="Bobe J."/>
            <person name="Montfort J."/>
            <person name="Bouchez O."/>
            <person name="Begum T."/>
            <person name="Schartl M."/>
            <person name="Guiguen Y."/>
        </authorList>
    </citation>
    <scope>NUCLEOTIDE SEQUENCE [LARGE SCALE GENOMIC DNA]</scope>
    <source>
        <strain evidence="22 23">Indonesia</strain>
        <tissue evidence="22">Blood</tissue>
    </source>
</reference>
<feature type="chain" id="PRO_5024311084" description="Zona pellucida sperm-binding protein 4" evidence="19">
    <location>
        <begin position="24"/>
        <end position="502"/>
    </location>
</feature>
<keyword evidence="7 18" id="KW-1133">Transmembrane helix</keyword>
<dbReference type="InterPro" id="IPR055356">
    <property type="entry name" value="ZP-N"/>
</dbReference>
<evidence type="ECO:0000256" key="4">
    <source>
        <dbReference type="ARBA" id="ARBA00022530"/>
    </source>
</evidence>
<dbReference type="SMART" id="SM00241">
    <property type="entry name" value="ZP"/>
    <property type="match status" value="1"/>
</dbReference>
<dbReference type="SUPFAM" id="SSF57492">
    <property type="entry name" value="Trefoil"/>
    <property type="match status" value="1"/>
</dbReference>
<dbReference type="GO" id="GO:0005886">
    <property type="term" value="C:plasma membrane"/>
    <property type="evidence" value="ECO:0007669"/>
    <property type="project" value="UniProtKB-SubCell"/>
</dbReference>
<protein>
    <recommendedName>
        <fullName evidence="14">Zona pellucida sperm-binding protein 4</fullName>
    </recommendedName>
    <alternativeName>
        <fullName evidence="16">Zona pellucida glycoprotein 4</fullName>
    </alternativeName>
    <alternativeName>
        <fullName evidence="15">Zona pellucida protein B</fullName>
    </alternativeName>
</protein>
<name>A0A5N5PZM7_PANHP</name>
<feature type="disulfide bond" evidence="17">
    <location>
        <begin position="87"/>
        <end position="113"/>
    </location>
</feature>
<comment type="caution">
    <text evidence="22">The sequence shown here is derived from an EMBL/GenBank/DDBJ whole genome shotgun (WGS) entry which is preliminary data.</text>
</comment>
<evidence type="ECO:0000313" key="23">
    <source>
        <dbReference type="Proteomes" id="UP000327468"/>
    </source>
</evidence>
<dbReference type="PANTHER" id="PTHR23343:SF31">
    <property type="entry name" value="ZONA PELLUCIDA SPERM-BINDING PROTEIN 4"/>
    <property type="match status" value="1"/>
</dbReference>
<evidence type="ECO:0000256" key="11">
    <source>
        <dbReference type="ARBA" id="ARBA00023279"/>
    </source>
</evidence>
<evidence type="ECO:0000256" key="6">
    <source>
        <dbReference type="ARBA" id="ARBA00022692"/>
    </source>
</evidence>
<dbReference type="Pfam" id="PF00100">
    <property type="entry name" value="Zona_pellucida"/>
    <property type="match status" value="1"/>
</dbReference>
<dbReference type="GO" id="GO:0007339">
    <property type="term" value="P:binding of sperm to zona pellucida"/>
    <property type="evidence" value="ECO:0007669"/>
    <property type="project" value="TreeGrafter"/>
</dbReference>
<keyword evidence="23" id="KW-1185">Reference proteome</keyword>
<dbReference type="PROSITE" id="PS51034">
    <property type="entry name" value="ZP_2"/>
    <property type="match status" value="1"/>
</dbReference>
<dbReference type="Gene3D" id="2.60.40.3210">
    <property type="entry name" value="Zona pellucida, ZP-N domain"/>
    <property type="match status" value="1"/>
</dbReference>
<dbReference type="InterPro" id="IPR044913">
    <property type="entry name" value="P_trefoil_dom_sf"/>
</dbReference>
<comment type="caution">
    <text evidence="17">Lacks conserved residue(s) required for the propagation of feature annotation.</text>
</comment>
<dbReference type="Proteomes" id="UP000327468">
    <property type="component" value="Chromosome 2"/>
</dbReference>
<evidence type="ECO:0000256" key="17">
    <source>
        <dbReference type="PROSITE-ProRule" id="PRU00779"/>
    </source>
</evidence>
<dbReference type="InterPro" id="IPR051148">
    <property type="entry name" value="Zona_Pellucida_Domain_gp"/>
</dbReference>
<dbReference type="InterPro" id="IPR001507">
    <property type="entry name" value="ZP_dom"/>
</dbReference>
<evidence type="ECO:0000256" key="2">
    <source>
        <dbReference type="ARBA" id="ARBA00022475"/>
    </source>
</evidence>
<keyword evidence="4" id="KW-0272">Extracellular matrix</keyword>
<evidence type="ECO:0000256" key="14">
    <source>
        <dbReference type="ARBA" id="ARBA00040238"/>
    </source>
</evidence>
<dbReference type="AlphaFoldDB" id="A0A5N5PZM7"/>
<dbReference type="InterPro" id="IPR055355">
    <property type="entry name" value="ZP-C"/>
</dbReference>
<dbReference type="InterPro" id="IPR017977">
    <property type="entry name" value="ZP_dom_CS"/>
</dbReference>
<evidence type="ECO:0000259" key="21">
    <source>
        <dbReference type="PROSITE" id="PS51448"/>
    </source>
</evidence>
<sequence length="502" mass="54899">MVGKVLPVLALVYFVLYASFCSAQVPKVLLRQMPSFQSARMSDHVAQSQLTQSGAIQQEGNLSQVSLPETNQSWQQIQKVSEASQLCEVAESSRVGCGEPGISPADCEALDCCYDNRLCKQAYGGPMCYYGKAVTVQCTMDGQFVLVISRDVTIPSINLDSISILEATGGPCTAVDSNDDFAIYQFPVTACGARTKVEGDFIVYENTMASLYEVGFGPHGAITRDSSFELTFQCRYLATAVEDLVVDVKTLPPPPPVVQQGALRVELRLANGACTSKGCSDADMYSSYYTEADYPVTKVLQDPVYVEVRILERTDPNIALVLNHCWATSSPDSSSEPQWDLLVDGCPYEDDRYRTTLVPVSTSSGLQYPTHYRRFVVKMFTFVDKNLLIPQKEQLFIHCSTAVCQLSATESCEPSCHRTRRSVSATQDSGKKVLVSSGMVLFIADLPVSAKSQADGPEQIPQGIGYGLYGVAALTAMSVCVLLVAVLRRRPKQHPRLQITRL</sequence>
<evidence type="ECO:0000256" key="15">
    <source>
        <dbReference type="ARBA" id="ARBA00042273"/>
    </source>
</evidence>
<keyword evidence="3" id="KW-0964">Secreted</keyword>
<evidence type="ECO:0000256" key="16">
    <source>
        <dbReference type="ARBA" id="ARBA00042573"/>
    </source>
</evidence>
<comment type="subcellular location">
    <subcellularLocation>
        <location evidence="1">Cell membrane</location>
        <topology evidence="1">Single-pass type I membrane protein</topology>
    </subcellularLocation>
    <subcellularLocation>
        <location evidence="12">Zona pellucida</location>
    </subcellularLocation>
</comment>
<feature type="transmembrane region" description="Helical" evidence="18">
    <location>
        <begin position="466"/>
        <end position="487"/>
    </location>
</feature>
<feature type="domain" description="ZP" evidence="20">
    <location>
        <begin position="137"/>
        <end position="419"/>
    </location>
</feature>
<keyword evidence="9 17" id="KW-1015">Disulfide bond</keyword>
<evidence type="ECO:0000256" key="18">
    <source>
        <dbReference type="SAM" id="Phobius"/>
    </source>
</evidence>
<gene>
    <name evidence="22" type="ORF">PHYPO_G00109080</name>
</gene>
<dbReference type="CDD" id="cd00111">
    <property type="entry name" value="Trefoil"/>
    <property type="match status" value="1"/>
</dbReference>
<organism evidence="22 23">
    <name type="scientific">Pangasianodon hypophthalmus</name>
    <name type="common">Striped catfish</name>
    <name type="synonym">Helicophagus hypophthalmus</name>
    <dbReference type="NCBI Taxonomy" id="310915"/>
    <lineage>
        <taxon>Eukaryota</taxon>
        <taxon>Metazoa</taxon>
        <taxon>Chordata</taxon>
        <taxon>Craniata</taxon>
        <taxon>Vertebrata</taxon>
        <taxon>Euteleostomi</taxon>
        <taxon>Actinopterygii</taxon>
        <taxon>Neopterygii</taxon>
        <taxon>Teleostei</taxon>
        <taxon>Ostariophysi</taxon>
        <taxon>Siluriformes</taxon>
        <taxon>Pangasiidae</taxon>
        <taxon>Pangasianodon</taxon>
    </lineage>
</organism>
<keyword evidence="2" id="KW-1003">Cell membrane</keyword>
<evidence type="ECO:0000256" key="8">
    <source>
        <dbReference type="ARBA" id="ARBA00023136"/>
    </source>
</evidence>
<keyword evidence="8 18" id="KW-0472">Membrane</keyword>
<evidence type="ECO:0000256" key="7">
    <source>
        <dbReference type="ARBA" id="ARBA00022989"/>
    </source>
</evidence>
<evidence type="ECO:0000256" key="19">
    <source>
        <dbReference type="SAM" id="SignalP"/>
    </source>
</evidence>
<dbReference type="Gene3D" id="2.60.40.4100">
    <property type="entry name" value="Zona pellucida, ZP-C domain"/>
    <property type="match status" value="1"/>
</dbReference>
<dbReference type="Pfam" id="PF00088">
    <property type="entry name" value="Trefoil"/>
    <property type="match status" value="1"/>
</dbReference>
<keyword evidence="10" id="KW-0325">Glycoprotein</keyword>
<keyword evidence="6 18" id="KW-0812">Transmembrane</keyword>
<evidence type="ECO:0000256" key="1">
    <source>
        <dbReference type="ARBA" id="ARBA00004251"/>
    </source>
</evidence>
<evidence type="ECO:0000256" key="9">
    <source>
        <dbReference type="ARBA" id="ARBA00023157"/>
    </source>
</evidence>
<dbReference type="GO" id="GO:0032190">
    <property type="term" value="F:acrosin binding"/>
    <property type="evidence" value="ECO:0007669"/>
    <property type="project" value="TreeGrafter"/>
</dbReference>
<dbReference type="SMART" id="SM00018">
    <property type="entry name" value="PD"/>
    <property type="match status" value="1"/>
</dbReference>
<evidence type="ECO:0000256" key="10">
    <source>
        <dbReference type="ARBA" id="ARBA00023180"/>
    </source>
</evidence>
<dbReference type="InterPro" id="IPR000519">
    <property type="entry name" value="P_trefoil_dom"/>
</dbReference>
<dbReference type="PROSITE" id="PS00682">
    <property type="entry name" value="ZP_1"/>
    <property type="match status" value="1"/>
</dbReference>
<dbReference type="Pfam" id="PF23344">
    <property type="entry name" value="ZP-N"/>
    <property type="match status" value="1"/>
</dbReference>
<evidence type="ECO:0000256" key="5">
    <source>
        <dbReference type="ARBA" id="ARBA00022685"/>
    </source>
</evidence>
<keyword evidence="19" id="KW-0732">Signal</keyword>
<evidence type="ECO:0000256" key="13">
    <source>
        <dbReference type="ARBA" id="ARBA00037545"/>
    </source>
</evidence>
<feature type="domain" description="P-type" evidence="21">
    <location>
        <begin position="85"/>
        <end position="132"/>
    </location>
</feature>
<feature type="disulfide bond" evidence="17">
    <location>
        <begin position="97"/>
        <end position="112"/>
    </location>
</feature>
<proteinExistence type="predicted"/>
<dbReference type="GO" id="GO:0035804">
    <property type="term" value="F:structural constituent of egg coat"/>
    <property type="evidence" value="ECO:0007669"/>
    <property type="project" value="TreeGrafter"/>
</dbReference>
<dbReference type="PANTHER" id="PTHR23343">
    <property type="entry name" value="ZONA PELLUCIDA SPERM-BINDING PROTEIN"/>
    <property type="match status" value="1"/>
</dbReference>
<dbReference type="Gene3D" id="4.10.110.10">
    <property type="entry name" value="Spasmolytic Protein, domain 1"/>
    <property type="match status" value="1"/>
</dbReference>
<dbReference type="PROSITE" id="PS51448">
    <property type="entry name" value="P_TREFOIL_2"/>
    <property type="match status" value="1"/>
</dbReference>
<keyword evidence="5" id="KW-0165">Cleavage on pair of basic residues</keyword>
<evidence type="ECO:0000259" key="20">
    <source>
        <dbReference type="PROSITE" id="PS51034"/>
    </source>
</evidence>
<feature type="signal peptide" evidence="19">
    <location>
        <begin position="1"/>
        <end position="23"/>
    </location>
</feature>
<dbReference type="GO" id="GO:0060468">
    <property type="term" value="P:prevention of polyspermy"/>
    <property type="evidence" value="ECO:0007669"/>
    <property type="project" value="TreeGrafter"/>
</dbReference>
<comment type="function">
    <text evidence="13">Component of the zona pellucida, an extracellular matrix surrounding oocytes which mediates sperm binding, induction of the acrosome reaction and prevents post-fertilization polyspermy. The zona pellucida is composed of 3 to 4 glycoproteins, ZP1, ZP2, ZP3, and ZP4. ZP4 may act as a sperm receptor.</text>
</comment>
<dbReference type="InterPro" id="IPR042235">
    <property type="entry name" value="ZP-C_dom"/>
</dbReference>
<evidence type="ECO:0000313" key="22">
    <source>
        <dbReference type="EMBL" id="KAB5584571.1"/>
    </source>
</evidence>
<evidence type="ECO:0000256" key="12">
    <source>
        <dbReference type="ARBA" id="ARBA00024183"/>
    </source>
</evidence>